<keyword evidence="6" id="KW-0472">Membrane</keyword>
<dbReference type="GO" id="GO:0005886">
    <property type="term" value="C:plasma membrane"/>
    <property type="evidence" value="ECO:0007669"/>
    <property type="project" value="UniProtKB-SubCell"/>
</dbReference>
<evidence type="ECO:0000256" key="2">
    <source>
        <dbReference type="ARBA" id="ARBA00007362"/>
    </source>
</evidence>
<comment type="subcellular location">
    <subcellularLocation>
        <location evidence="1">Cell membrane</location>
        <topology evidence="1">Multi-pass membrane protein</topology>
    </subcellularLocation>
</comment>
<name>A0A1S8L3J9_9CLOT</name>
<evidence type="ECO:0000256" key="4">
    <source>
        <dbReference type="ARBA" id="ARBA00022692"/>
    </source>
</evidence>
<dbReference type="AlphaFoldDB" id="A0A1S8L3J9"/>
<dbReference type="Proteomes" id="UP000190951">
    <property type="component" value="Chromosome"/>
</dbReference>
<reference evidence="8 9" key="1">
    <citation type="submission" date="2022-04" db="EMBL/GenBank/DDBJ databases">
        <title>Genome sequence of C. roseum typestrain.</title>
        <authorList>
            <person name="Poehlein A."/>
            <person name="Schoch T."/>
            <person name="Duerre P."/>
            <person name="Daniel R."/>
        </authorList>
    </citation>
    <scope>NUCLEOTIDE SEQUENCE [LARGE SCALE GENOMIC DNA]</scope>
    <source>
        <strain evidence="8 9">DSM 7320</strain>
    </source>
</reference>
<dbReference type="SUPFAM" id="SSF103481">
    <property type="entry name" value="Multidrug resistance efflux transporter EmrE"/>
    <property type="match status" value="2"/>
</dbReference>
<evidence type="ECO:0000256" key="1">
    <source>
        <dbReference type="ARBA" id="ARBA00004651"/>
    </source>
</evidence>
<sequence>MQSKTIKSNIILLITALIWGLAFTAQSVGMKYVGPFTFNGIRFILGAISILPVLYFFKDENTEKDNKYAKMAMIGGVICGIVNFAGTTFQQIGLIHTTVGKAGFITGLYIVIVPILGVFLKQKLGINSWIGTVFALIGLYFLCNTNGFSIGYGEIMEILGAFCFAVQILVVDYFGKRASSYKLAFFQYISCGVISMIIALFTENITIHSLYGAAVPILYGGLGSVGIAYTLQIIGQRDAKPSHAAIIMSMESVFGAIGGAIILGESMGVKNLIGCMLMLLGMLVAQIKFSKPIKKEINEKKAV</sequence>
<dbReference type="STRING" id="84029.CROST_26770"/>
<keyword evidence="4" id="KW-0812">Transmembrane</keyword>
<keyword evidence="9" id="KW-1185">Reference proteome</keyword>
<evidence type="ECO:0000256" key="5">
    <source>
        <dbReference type="ARBA" id="ARBA00022989"/>
    </source>
</evidence>
<dbReference type="RefSeq" id="WP_077833291.1">
    <property type="nucleotide sequence ID" value="NZ_CP096983.1"/>
</dbReference>
<evidence type="ECO:0000313" key="9">
    <source>
        <dbReference type="Proteomes" id="UP000190951"/>
    </source>
</evidence>
<dbReference type="InterPro" id="IPR037185">
    <property type="entry name" value="EmrE-like"/>
</dbReference>
<evidence type="ECO:0000313" key="8">
    <source>
        <dbReference type="EMBL" id="URZ09596.1"/>
    </source>
</evidence>
<organism evidence="8 9">
    <name type="scientific">Clostridium felsineum</name>
    <dbReference type="NCBI Taxonomy" id="36839"/>
    <lineage>
        <taxon>Bacteria</taxon>
        <taxon>Bacillati</taxon>
        <taxon>Bacillota</taxon>
        <taxon>Clostridia</taxon>
        <taxon>Eubacteriales</taxon>
        <taxon>Clostridiaceae</taxon>
        <taxon>Clostridium</taxon>
    </lineage>
</organism>
<dbReference type="PANTHER" id="PTHR42920">
    <property type="entry name" value="OS03G0707200 PROTEIN-RELATED"/>
    <property type="match status" value="1"/>
</dbReference>
<accession>A0A1S8L3J9</accession>
<feature type="domain" description="EamA" evidence="7">
    <location>
        <begin position="9"/>
        <end position="142"/>
    </location>
</feature>
<dbReference type="EMBL" id="CP096983">
    <property type="protein sequence ID" value="URZ09596.1"/>
    <property type="molecule type" value="Genomic_DNA"/>
</dbReference>
<keyword evidence="5" id="KW-1133">Transmembrane helix</keyword>
<dbReference type="InterPro" id="IPR000620">
    <property type="entry name" value="EamA_dom"/>
</dbReference>
<dbReference type="InterPro" id="IPR051258">
    <property type="entry name" value="Diverse_Substrate_Transporter"/>
</dbReference>
<dbReference type="PANTHER" id="PTHR42920:SF5">
    <property type="entry name" value="EAMA DOMAIN-CONTAINING PROTEIN"/>
    <property type="match status" value="1"/>
</dbReference>
<evidence type="ECO:0000259" key="7">
    <source>
        <dbReference type="Pfam" id="PF00892"/>
    </source>
</evidence>
<keyword evidence="3" id="KW-1003">Cell membrane</keyword>
<comment type="similarity">
    <text evidence="2">Belongs to the EamA transporter family.</text>
</comment>
<protein>
    <recommendedName>
        <fullName evidence="7">EamA domain-containing protein</fullName>
    </recommendedName>
</protein>
<evidence type="ECO:0000256" key="3">
    <source>
        <dbReference type="ARBA" id="ARBA00022475"/>
    </source>
</evidence>
<evidence type="ECO:0000256" key="6">
    <source>
        <dbReference type="ARBA" id="ARBA00023136"/>
    </source>
</evidence>
<feature type="domain" description="EamA" evidence="7">
    <location>
        <begin position="153"/>
        <end position="284"/>
    </location>
</feature>
<dbReference type="KEGG" id="crw:CROST_002770"/>
<dbReference type="Pfam" id="PF00892">
    <property type="entry name" value="EamA"/>
    <property type="match status" value="2"/>
</dbReference>
<gene>
    <name evidence="8" type="ORF">CROST_002770</name>
</gene>
<proteinExistence type="inferred from homology"/>